<sequence>MHSRIAVLFLLSLIAFASVHAATGIEDMRSTDTVQGLHEIHEKAREFVAGENANGEGRWSAGEPNLKVFVPRCAVPLGARWDTIRWSSAGKRGEPQEHTRRVIAVTCVRSVDRARNWDVHVPVAPQLP</sequence>
<feature type="signal peptide" evidence="1">
    <location>
        <begin position="1"/>
        <end position="21"/>
    </location>
</feature>
<gene>
    <name evidence="2" type="ORF">VVAX_06232</name>
</gene>
<evidence type="ECO:0000313" key="2">
    <source>
        <dbReference type="EMBL" id="CAA2109960.1"/>
    </source>
</evidence>
<dbReference type="RefSeq" id="WP_339094125.1">
    <property type="nucleotide sequence ID" value="NZ_LR743508.1"/>
</dbReference>
<reference evidence="2" key="1">
    <citation type="submission" date="2019-12" db="EMBL/GenBank/DDBJ databases">
        <authorList>
            <person name="Cremers G."/>
        </authorList>
    </citation>
    <scope>NUCLEOTIDE SEQUENCE</scope>
    <source>
        <strain evidence="2">Vvax</strain>
    </source>
</reference>
<name>A0A679JUH5_VARPD</name>
<dbReference type="AlphaFoldDB" id="A0A679JUH5"/>
<feature type="chain" id="PRO_5025469545" description="Secreted protein" evidence="1">
    <location>
        <begin position="22"/>
        <end position="128"/>
    </location>
</feature>
<keyword evidence="1" id="KW-0732">Signal</keyword>
<evidence type="ECO:0000256" key="1">
    <source>
        <dbReference type="SAM" id="SignalP"/>
    </source>
</evidence>
<dbReference type="EMBL" id="LR743508">
    <property type="protein sequence ID" value="CAA2109960.1"/>
    <property type="molecule type" value="Genomic_DNA"/>
</dbReference>
<protein>
    <recommendedName>
        <fullName evidence="3">Secreted protein</fullName>
    </recommendedName>
</protein>
<evidence type="ECO:0008006" key="3">
    <source>
        <dbReference type="Google" id="ProtNLM"/>
    </source>
</evidence>
<proteinExistence type="predicted"/>
<organism evidence="2">
    <name type="scientific">Variovorax paradoxus</name>
    <dbReference type="NCBI Taxonomy" id="34073"/>
    <lineage>
        <taxon>Bacteria</taxon>
        <taxon>Pseudomonadati</taxon>
        <taxon>Pseudomonadota</taxon>
        <taxon>Betaproteobacteria</taxon>
        <taxon>Burkholderiales</taxon>
        <taxon>Comamonadaceae</taxon>
        <taxon>Variovorax</taxon>
    </lineage>
</organism>
<accession>A0A679JUH5</accession>